<keyword evidence="2 4" id="KW-0238">DNA-binding</keyword>
<dbReference type="PROSITE" id="PS50977">
    <property type="entry name" value="HTH_TETR_2"/>
    <property type="match status" value="1"/>
</dbReference>
<proteinExistence type="predicted"/>
<keyword evidence="3" id="KW-0804">Transcription</keyword>
<evidence type="ECO:0000259" key="5">
    <source>
        <dbReference type="PROSITE" id="PS50977"/>
    </source>
</evidence>
<keyword evidence="1" id="KW-0805">Transcription regulation</keyword>
<dbReference type="GO" id="GO:0045892">
    <property type="term" value="P:negative regulation of DNA-templated transcription"/>
    <property type="evidence" value="ECO:0007669"/>
    <property type="project" value="UniProtKB-ARBA"/>
</dbReference>
<accession>A0A3P3UEC2</accession>
<protein>
    <submittedName>
        <fullName evidence="6">TetR/AcrR family transcriptional regulator</fullName>
    </submittedName>
</protein>
<dbReference type="SUPFAM" id="SSF48498">
    <property type="entry name" value="Tetracyclin repressor-like, C-terminal domain"/>
    <property type="match status" value="1"/>
</dbReference>
<evidence type="ECO:0000256" key="4">
    <source>
        <dbReference type="PROSITE-ProRule" id="PRU00335"/>
    </source>
</evidence>
<comment type="caution">
    <text evidence="6">The sequence shown here is derived from an EMBL/GenBank/DDBJ whole genome shotgun (WGS) entry which is preliminary data.</text>
</comment>
<dbReference type="OrthoDB" id="9785164at2"/>
<sequence length="222" mass="25509">MGTQERRQKEQEIRRNDIIEAAEKVFFEKGYYSATMDDVAKAAEFSKRTVYIYFTGKEQIYFEIMIRGYRRLIGMLQEDLNNGDFADAIEAIRRMGWTMYRFNRTFPDYFKAIMEYETGERDFQKGIPDASQEECYALGEEIMGTLIGLLKKGIAEGSVRADLDPVKTALVSWACIIGVFNTASKKEKYMQSYYGATAEELVSESIALIISSIQSGRERKVQ</sequence>
<dbReference type="SUPFAM" id="SSF46689">
    <property type="entry name" value="Homeodomain-like"/>
    <property type="match status" value="1"/>
</dbReference>
<reference evidence="6 7" key="1">
    <citation type="submission" date="2018-11" db="EMBL/GenBank/DDBJ databases">
        <title>Genome sequencing of Paenibacillus sp. KCOM 3021 (= ChDC PVNT-B20).</title>
        <authorList>
            <person name="Kook J.-K."/>
            <person name="Park S.-N."/>
            <person name="Lim Y.K."/>
        </authorList>
    </citation>
    <scope>NUCLEOTIDE SEQUENCE [LARGE SCALE GENOMIC DNA]</scope>
    <source>
        <strain evidence="6 7">KCOM 3021</strain>
    </source>
</reference>
<organism evidence="6 7">
    <name type="scientific">Paenibacillus oralis</name>
    <dbReference type="NCBI Taxonomy" id="2490856"/>
    <lineage>
        <taxon>Bacteria</taxon>
        <taxon>Bacillati</taxon>
        <taxon>Bacillota</taxon>
        <taxon>Bacilli</taxon>
        <taxon>Bacillales</taxon>
        <taxon>Paenibacillaceae</taxon>
        <taxon>Paenibacillus</taxon>
    </lineage>
</organism>
<dbReference type="Gene3D" id="1.10.10.60">
    <property type="entry name" value="Homeodomain-like"/>
    <property type="match status" value="1"/>
</dbReference>
<dbReference type="InterPro" id="IPR036271">
    <property type="entry name" value="Tet_transcr_reg_TetR-rel_C_sf"/>
</dbReference>
<gene>
    <name evidence="6" type="ORF">EHV15_30575</name>
</gene>
<evidence type="ECO:0000256" key="2">
    <source>
        <dbReference type="ARBA" id="ARBA00023125"/>
    </source>
</evidence>
<name>A0A3P3UEC2_9BACL</name>
<dbReference type="InterPro" id="IPR050109">
    <property type="entry name" value="HTH-type_TetR-like_transc_reg"/>
</dbReference>
<dbReference type="PRINTS" id="PR00455">
    <property type="entry name" value="HTHTETR"/>
</dbReference>
<feature type="domain" description="HTH tetR-type" evidence="5">
    <location>
        <begin position="12"/>
        <end position="72"/>
    </location>
</feature>
<dbReference type="Gene3D" id="1.10.357.10">
    <property type="entry name" value="Tetracycline Repressor, domain 2"/>
    <property type="match status" value="1"/>
</dbReference>
<dbReference type="RefSeq" id="WP_128634578.1">
    <property type="nucleotide sequence ID" value="NZ_RRCN01000001.1"/>
</dbReference>
<evidence type="ECO:0000256" key="1">
    <source>
        <dbReference type="ARBA" id="ARBA00023015"/>
    </source>
</evidence>
<feature type="DNA-binding region" description="H-T-H motif" evidence="4">
    <location>
        <begin position="35"/>
        <end position="54"/>
    </location>
</feature>
<dbReference type="GO" id="GO:0003677">
    <property type="term" value="F:DNA binding"/>
    <property type="evidence" value="ECO:0007669"/>
    <property type="project" value="UniProtKB-UniRule"/>
</dbReference>
<dbReference type="AlphaFoldDB" id="A0A3P3UEC2"/>
<dbReference type="InterPro" id="IPR009057">
    <property type="entry name" value="Homeodomain-like_sf"/>
</dbReference>
<dbReference type="FunFam" id="1.10.10.60:FF:000141">
    <property type="entry name" value="TetR family transcriptional regulator"/>
    <property type="match status" value="1"/>
</dbReference>
<dbReference type="InterPro" id="IPR001647">
    <property type="entry name" value="HTH_TetR"/>
</dbReference>
<dbReference type="Proteomes" id="UP000267017">
    <property type="component" value="Unassembled WGS sequence"/>
</dbReference>
<keyword evidence="7" id="KW-1185">Reference proteome</keyword>
<dbReference type="PANTHER" id="PTHR30328:SF54">
    <property type="entry name" value="HTH-TYPE TRANSCRIPTIONAL REPRESSOR SCO4008"/>
    <property type="match status" value="1"/>
</dbReference>
<dbReference type="Pfam" id="PF00440">
    <property type="entry name" value="TetR_N"/>
    <property type="match status" value="1"/>
</dbReference>
<evidence type="ECO:0000256" key="3">
    <source>
        <dbReference type="ARBA" id="ARBA00023163"/>
    </source>
</evidence>
<dbReference type="EMBL" id="RRCN01000001">
    <property type="protein sequence ID" value="RRJ66793.1"/>
    <property type="molecule type" value="Genomic_DNA"/>
</dbReference>
<dbReference type="PANTHER" id="PTHR30328">
    <property type="entry name" value="TRANSCRIPTIONAL REPRESSOR"/>
    <property type="match status" value="1"/>
</dbReference>
<evidence type="ECO:0000313" key="7">
    <source>
        <dbReference type="Proteomes" id="UP000267017"/>
    </source>
</evidence>
<evidence type="ECO:0000313" key="6">
    <source>
        <dbReference type="EMBL" id="RRJ66793.1"/>
    </source>
</evidence>